<protein>
    <submittedName>
        <fullName evidence="2">Uncharacterized protein</fullName>
    </submittedName>
</protein>
<dbReference type="EMBL" id="JAWZYT010004142">
    <property type="protein sequence ID" value="KAK4295135.1"/>
    <property type="molecule type" value="Genomic_DNA"/>
</dbReference>
<dbReference type="Proteomes" id="UP001292094">
    <property type="component" value="Unassembled WGS sequence"/>
</dbReference>
<keyword evidence="1" id="KW-0812">Transmembrane</keyword>
<accession>A0AAE1NTY5</accession>
<dbReference type="AlphaFoldDB" id="A0AAE1NTY5"/>
<gene>
    <name evidence="2" type="ORF">Pmani_032292</name>
</gene>
<evidence type="ECO:0000256" key="1">
    <source>
        <dbReference type="SAM" id="Phobius"/>
    </source>
</evidence>
<evidence type="ECO:0000313" key="2">
    <source>
        <dbReference type="EMBL" id="KAK4295135.1"/>
    </source>
</evidence>
<proteinExistence type="predicted"/>
<keyword evidence="1" id="KW-1133">Transmembrane helix</keyword>
<comment type="caution">
    <text evidence="2">The sequence shown here is derived from an EMBL/GenBank/DDBJ whole genome shotgun (WGS) entry which is preliminary data.</text>
</comment>
<keyword evidence="1" id="KW-0472">Membrane</keyword>
<sequence>MSVVSGDLSGSWSPLSVLLSTMSYLPALMSGLSVLSIDLPALSDFSILSDFSAPSGFSILSVFRLLDKVEGGAGQNIHLKDRLMRSKKVNENKRMKLEQWKVECCRPFMCFVSVDLTTPYLTTPYLTTPYLTTPYLTTPYHPM</sequence>
<evidence type="ECO:0000313" key="3">
    <source>
        <dbReference type="Proteomes" id="UP001292094"/>
    </source>
</evidence>
<reference evidence="2" key="1">
    <citation type="submission" date="2023-11" db="EMBL/GenBank/DDBJ databases">
        <title>Genome assemblies of two species of porcelain crab, Petrolisthes cinctipes and Petrolisthes manimaculis (Anomura: Porcellanidae).</title>
        <authorList>
            <person name="Angst P."/>
        </authorList>
    </citation>
    <scope>NUCLEOTIDE SEQUENCE</scope>
    <source>
        <strain evidence="2">PB745_02</strain>
        <tissue evidence="2">Gill</tissue>
    </source>
</reference>
<keyword evidence="3" id="KW-1185">Reference proteome</keyword>
<name>A0AAE1NTY5_9EUCA</name>
<feature type="transmembrane region" description="Helical" evidence="1">
    <location>
        <begin position="12"/>
        <end position="35"/>
    </location>
</feature>
<organism evidence="2 3">
    <name type="scientific">Petrolisthes manimaculis</name>
    <dbReference type="NCBI Taxonomy" id="1843537"/>
    <lineage>
        <taxon>Eukaryota</taxon>
        <taxon>Metazoa</taxon>
        <taxon>Ecdysozoa</taxon>
        <taxon>Arthropoda</taxon>
        <taxon>Crustacea</taxon>
        <taxon>Multicrustacea</taxon>
        <taxon>Malacostraca</taxon>
        <taxon>Eumalacostraca</taxon>
        <taxon>Eucarida</taxon>
        <taxon>Decapoda</taxon>
        <taxon>Pleocyemata</taxon>
        <taxon>Anomura</taxon>
        <taxon>Galatheoidea</taxon>
        <taxon>Porcellanidae</taxon>
        <taxon>Petrolisthes</taxon>
    </lineage>
</organism>